<dbReference type="InterPro" id="IPR003439">
    <property type="entry name" value="ABC_transporter-like_ATP-bd"/>
</dbReference>
<feature type="transmembrane region" description="Helical" evidence="8">
    <location>
        <begin position="254"/>
        <end position="271"/>
    </location>
</feature>
<evidence type="ECO:0000256" key="4">
    <source>
        <dbReference type="ARBA" id="ARBA00022741"/>
    </source>
</evidence>
<keyword evidence="5" id="KW-0067">ATP-binding</keyword>
<evidence type="ECO:0000256" key="6">
    <source>
        <dbReference type="ARBA" id="ARBA00022989"/>
    </source>
</evidence>
<dbReference type="SUPFAM" id="SSF52540">
    <property type="entry name" value="P-loop containing nucleoside triphosphate hydrolases"/>
    <property type="match status" value="1"/>
</dbReference>
<evidence type="ECO:0000313" key="11">
    <source>
        <dbReference type="EMBL" id="OGC40085.1"/>
    </source>
</evidence>
<dbReference type="PROSITE" id="PS50929">
    <property type="entry name" value="ABC_TM1F"/>
    <property type="match status" value="1"/>
</dbReference>
<dbReference type="PANTHER" id="PTHR43394">
    <property type="entry name" value="ATP-DEPENDENT PERMEASE MDL1, MITOCHONDRIAL"/>
    <property type="match status" value="1"/>
</dbReference>
<feature type="domain" description="ABC transmembrane type-1" evidence="10">
    <location>
        <begin position="35"/>
        <end position="418"/>
    </location>
</feature>
<evidence type="ECO:0008006" key="13">
    <source>
        <dbReference type="Google" id="ProtNLM"/>
    </source>
</evidence>
<dbReference type="PROSITE" id="PS50893">
    <property type="entry name" value="ABC_TRANSPORTER_2"/>
    <property type="match status" value="1"/>
</dbReference>
<feature type="transmembrane region" description="Helical" evidence="8">
    <location>
        <begin position="172"/>
        <end position="192"/>
    </location>
</feature>
<sequence>MNDLYHDEIQVGKVFDWRIFTRLYDFVKPYGHSLLIAFIFLIISAGLEILYPYITKIAIDRYILRSGRLISAEVDAGNRIKINDQQYFVPQQDLEKVDARILRSWEKDSLISAERYYYLFVDSADTKTSAIVDKYEDQTIVSGDLVLIPYGNMNKMLQKDVLVLRRDDSIGLIRLVGLFLIIIIVGLFANYFHIYMSQYAGQMIMHLIRSRVFAKLQLLGLSFFDRNPVGRLVTRATNDVEAINEAFTQVFVRFFKDIFLLIGIIIIMLFINVRLALISFTITPLLLFITFYFRIRARNIYRIVRTKLAKLNAVLQENLSGMRIIKIFRREKEKLRQFDAVNQEYLKANFNQVLLMSFFRPTIEIVSSFGIGLILYFGGIQVITGKISLGVLVAFIAYIEMFFRPIRELTESYTTLQSAMASSERIFLLLDEPVQVKSKEKAIHDITPKGNIIFKNVWFKYDRDWVLKGVSLNVKAGERIAIVGPTGSGKTSIINLLSRLYEFQKGQILIDGIDIQDIDLSTLRRMIGVVPQDVFLFAGDIKSNIRLGLPIDDLEVSEIASRINANAIIERFPKGYDENVAERGVTFSTGERQLLAFARALAFNPKILVLDEATANIDAETEKLIQDGLQKLTEGRTSIIIAHRLSTVKEADRILVVLHGEIVESGRHEELIKARGIYYQLYQMQTFHQ</sequence>
<dbReference type="PANTHER" id="PTHR43394:SF1">
    <property type="entry name" value="ATP-BINDING CASSETTE SUB-FAMILY B MEMBER 10, MITOCHONDRIAL"/>
    <property type="match status" value="1"/>
</dbReference>
<reference evidence="11 12" key="1">
    <citation type="journal article" date="2016" name="Nat. Commun.">
        <title>Thousands of microbial genomes shed light on interconnected biogeochemical processes in an aquifer system.</title>
        <authorList>
            <person name="Anantharaman K."/>
            <person name="Brown C.T."/>
            <person name="Hug L.A."/>
            <person name="Sharon I."/>
            <person name="Castelle C.J."/>
            <person name="Probst A.J."/>
            <person name="Thomas B.C."/>
            <person name="Singh A."/>
            <person name="Wilkins M.J."/>
            <person name="Karaoz U."/>
            <person name="Brodie E.L."/>
            <person name="Williams K.H."/>
            <person name="Hubbard S.S."/>
            <person name="Banfield J.F."/>
        </authorList>
    </citation>
    <scope>NUCLEOTIDE SEQUENCE [LARGE SCALE GENOMIC DNA]</scope>
</reference>
<comment type="subcellular location">
    <subcellularLocation>
        <location evidence="1">Cell membrane</location>
        <topology evidence="1">Multi-pass membrane protein</topology>
    </subcellularLocation>
</comment>
<dbReference type="SMART" id="SM00382">
    <property type="entry name" value="AAA"/>
    <property type="match status" value="1"/>
</dbReference>
<dbReference type="Gene3D" id="3.40.50.300">
    <property type="entry name" value="P-loop containing nucleotide triphosphate hydrolases"/>
    <property type="match status" value="1"/>
</dbReference>
<dbReference type="GO" id="GO:0005886">
    <property type="term" value="C:plasma membrane"/>
    <property type="evidence" value="ECO:0007669"/>
    <property type="project" value="UniProtKB-SubCell"/>
</dbReference>
<dbReference type="GO" id="GO:0016887">
    <property type="term" value="F:ATP hydrolysis activity"/>
    <property type="evidence" value="ECO:0007669"/>
    <property type="project" value="InterPro"/>
</dbReference>
<feature type="transmembrane region" description="Helical" evidence="8">
    <location>
        <begin position="30"/>
        <end position="51"/>
    </location>
</feature>
<dbReference type="SUPFAM" id="SSF90123">
    <property type="entry name" value="ABC transporter transmembrane region"/>
    <property type="match status" value="1"/>
</dbReference>
<dbReference type="GO" id="GO:0015421">
    <property type="term" value="F:ABC-type oligopeptide transporter activity"/>
    <property type="evidence" value="ECO:0007669"/>
    <property type="project" value="TreeGrafter"/>
</dbReference>
<feature type="domain" description="ABC transporter" evidence="9">
    <location>
        <begin position="452"/>
        <end position="684"/>
    </location>
</feature>
<keyword evidence="6 8" id="KW-1133">Transmembrane helix</keyword>
<dbReference type="InterPro" id="IPR003593">
    <property type="entry name" value="AAA+_ATPase"/>
</dbReference>
<proteinExistence type="predicted"/>
<keyword evidence="7 8" id="KW-0472">Membrane</keyword>
<name>A0A1F4U538_UNCW3</name>
<evidence type="ECO:0000256" key="7">
    <source>
        <dbReference type="ARBA" id="ARBA00023136"/>
    </source>
</evidence>
<feature type="transmembrane region" description="Helical" evidence="8">
    <location>
        <begin position="353"/>
        <end position="377"/>
    </location>
</feature>
<dbReference type="Proteomes" id="UP000177025">
    <property type="component" value="Unassembled WGS sequence"/>
</dbReference>
<dbReference type="Gene3D" id="1.20.1560.10">
    <property type="entry name" value="ABC transporter type 1, transmembrane domain"/>
    <property type="match status" value="1"/>
</dbReference>
<evidence type="ECO:0000256" key="1">
    <source>
        <dbReference type="ARBA" id="ARBA00004651"/>
    </source>
</evidence>
<evidence type="ECO:0000259" key="9">
    <source>
        <dbReference type="PROSITE" id="PS50893"/>
    </source>
</evidence>
<dbReference type="GO" id="GO:0005524">
    <property type="term" value="F:ATP binding"/>
    <property type="evidence" value="ECO:0007669"/>
    <property type="project" value="UniProtKB-KW"/>
</dbReference>
<dbReference type="EMBL" id="MEUM01000126">
    <property type="protein sequence ID" value="OGC40085.1"/>
    <property type="molecule type" value="Genomic_DNA"/>
</dbReference>
<protein>
    <recommendedName>
        <fullName evidence="13">ABC transporter ATP-binding protein</fullName>
    </recommendedName>
</protein>
<keyword evidence="3 8" id="KW-0812">Transmembrane</keyword>
<dbReference type="InterPro" id="IPR027417">
    <property type="entry name" value="P-loop_NTPase"/>
</dbReference>
<keyword evidence="2" id="KW-0813">Transport</keyword>
<dbReference type="FunFam" id="3.40.50.300:FF:000287">
    <property type="entry name" value="Multidrug ABC transporter ATP-binding protein"/>
    <property type="match status" value="1"/>
</dbReference>
<evidence type="ECO:0000256" key="2">
    <source>
        <dbReference type="ARBA" id="ARBA00022448"/>
    </source>
</evidence>
<organism evidence="11 12">
    <name type="scientific">candidate division WOR-3 bacterium RBG_13_43_14</name>
    <dbReference type="NCBI Taxonomy" id="1802590"/>
    <lineage>
        <taxon>Bacteria</taxon>
        <taxon>Bacteria division WOR-3</taxon>
    </lineage>
</organism>
<comment type="caution">
    <text evidence="11">The sequence shown here is derived from an EMBL/GenBank/DDBJ whole genome shotgun (WGS) entry which is preliminary data.</text>
</comment>
<evidence type="ECO:0000256" key="3">
    <source>
        <dbReference type="ARBA" id="ARBA00022692"/>
    </source>
</evidence>
<evidence type="ECO:0000256" key="5">
    <source>
        <dbReference type="ARBA" id="ARBA00022840"/>
    </source>
</evidence>
<gene>
    <name evidence="11" type="ORF">A2Y85_01945</name>
</gene>
<dbReference type="AlphaFoldDB" id="A0A1F4U538"/>
<evidence type="ECO:0000259" key="10">
    <source>
        <dbReference type="PROSITE" id="PS50929"/>
    </source>
</evidence>
<evidence type="ECO:0000256" key="8">
    <source>
        <dbReference type="SAM" id="Phobius"/>
    </source>
</evidence>
<dbReference type="Pfam" id="PF00664">
    <property type="entry name" value="ABC_membrane"/>
    <property type="match status" value="1"/>
</dbReference>
<dbReference type="InterPro" id="IPR011527">
    <property type="entry name" value="ABC1_TM_dom"/>
</dbReference>
<accession>A0A1F4U538</accession>
<dbReference type="InterPro" id="IPR039421">
    <property type="entry name" value="Type_1_exporter"/>
</dbReference>
<dbReference type="Pfam" id="PF00005">
    <property type="entry name" value="ABC_tran"/>
    <property type="match status" value="1"/>
</dbReference>
<dbReference type="CDD" id="cd18544">
    <property type="entry name" value="ABC_6TM_TmrA_like"/>
    <property type="match status" value="1"/>
</dbReference>
<evidence type="ECO:0000313" key="12">
    <source>
        <dbReference type="Proteomes" id="UP000177025"/>
    </source>
</evidence>
<keyword evidence="4" id="KW-0547">Nucleotide-binding</keyword>
<dbReference type="InterPro" id="IPR036640">
    <property type="entry name" value="ABC1_TM_sf"/>
</dbReference>